<dbReference type="OrthoDB" id="8472280at2"/>
<dbReference type="KEGG" id="mbry:B1812_05580"/>
<reference evidence="2 3" key="1">
    <citation type="submission" date="2017-02" db="EMBL/GenBank/DDBJ databases">
        <authorList>
            <person name="Peterson S.W."/>
        </authorList>
    </citation>
    <scope>NUCLEOTIDE SEQUENCE [LARGE SCALE GENOMIC DNA]</scope>
    <source>
        <strain evidence="2 3">S285</strain>
    </source>
</reference>
<name>A0A1W6MST1_9HYPH</name>
<dbReference type="AlphaFoldDB" id="A0A1W6MST1"/>
<feature type="signal peptide" evidence="1">
    <location>
        <begin position="1"/>
        <end position="19"/>
    </location>
</feature>
<dbReference type="RefSeq" id="WP_085770700.1">
    <property type="nucleotide sequence ID" value="NZ_AP027149.1"/>
</dbReference>
<sequence length="186" mass="20569">MPKNLVSAGRLGAVAVVFAVLTFQRSASGETNPSASTAHWHFSPFETEAGGVFGVLDSDLASEYQILFGSCDLRQIDFEIDFGHEALAELFRTDSYPIVRFFTDEKKTDLGIGQINFNEGPTGGPWNAKISYVDKELIQKVSSAKSFIIELVGRTDDNVEHVFTRLDHLPDRGRKATFSSIAKRCF</sequence>
<organism evidence="2 3">
    <name type="scientific">Methylocystis bryophila</name>
    <dbReference type="NCBI Taxonomy" id="655015"/>
    <lineage>
        <taxon>Bacteria</taxon>
        <taxon>Pseudomonadati</taxon>
        <taxon>Pseudomonadota</taxon>
        <taxon>Alphaproteobacteria</taxon>
        <taxon>Hyphomicrobiales</taxon>
        <taxon>Methylocystaceae</taxon>
        <taxon>Methylocystis</taxon>
    </lineage>
</organism>
<accession>A0A1W6MST1</accession>
<keyword evidence="1" id="KW-0732">Signal</keyword>
<keyword evidence="3" id="KW-1185">Reference proteome</keyword>
<protein>
    <submittedName>
        <fullName evidence="2">Uncharacterized protein</fullName>
    </submittedName>
</protein>
<dbReference type="Proteomes" id="UP000193978">
    <property type="component" value="Chromosome"/>
</dbReference>
<dbReference type="EMBL" id="CP019948">
    <property type="protein sequence ID" value="ARN80627.1"/>
    <property type="molecule type" value="Genomic_DNA"/>
</dbReference>
<proteinExistence type="predicted"/>
<evidence type="ECO:0000256" key="1">
    <source>
        <dbReference type="SAM" id="SignalP"/>
    </source>
</evidence>
<gene>
    <name evidence="2" type="ORF">B1812_05580</name>
</gene>
<evidence type="ECO:0000313" key="3">
    <source>
        <dbReference type="Proteomes" id="UP000193978"/>
    </source>
</evidence>
<feature type="chain" id="PRO_5012822980" evidence="1">
    <location>
        <begin position="20"/>
        <end position="186"/>
    </location>
</feature>
<evidence type="ECO:0000313" key="2">
    <source>
        <dbReference type="EMBL" id="ARN80627.1"/>
    </source>
</evidence>
<dbReference type="STRING" id="655015.B1812_05580"/>